<dbReference type="InterPro" id="IPR005183">
    <property type="entry name" value="DUF305_CopM-like"/>
</dbReference>
<sequence length="157" mass="17468">MRASAEHNDADIAFAQGMIPHHRQAIEMSELADDRAGSPELRRLAARIERAQAPEIATLRGFLSSWDAPESATDHGAGEHSGMSGMMTDEQLRRLERSDGTTFDRLFLDMMIDHHEGALRMARDQLANGTSPEATELAREIIDTQRAEITEMRGLLE</sequence>
<reference evidence="3" key="1">
    <citation type="journal article" date="2019" name="Int. J. Syst. Evol. Microbiol.">
        <title>The Global Catalogue of Microorganisms (GCM) 10K type strain sequencing project: providing services to taxonomists for standard genome sequencing and annotation.</title>
        <authorList>
            <consortium name="The Broad Institute Genomics Platform"/>
            <consortium name="The Broad Institute Genome Sequencing Center for Infectious Disease"/>
            <person name="Wu L."/>
            <person name="Ma J."/>
        </authorList>
    </citation>
    <scope>NUCLEOTIDE SEQUENCE [LARGE SCALE GENOMIC DNA]</scope>
    <source>
        <strain evidence="3">JCM 13022</strain>
    </source>
</reference>
<dbReference type="PANTHER" id="PTHR36933:SF1">
    <property type="entry name" value="SLL0788 PROTEIN"/>
    <property type="match status" value="1"/>
</dbReference>
<dbReference type="InterPro" id="IPR012347">
    <property type="entry name" value="Ferritin-like"/>
</dbReference>
<comment type="caution">
    <text evidence="2">The sequence shown here is derived from an EMBL/GenBank/DDBJ whole genome shotgun (WGS) entry which is preliminary data.</text>
</comment>
<evidence type="ECO:0000313" key="3">
    <source>
        <dbReference type="Proteomes" id="UP001500467"/>
    </source>
</evidence>
<evidence type="ECO:0000259" key="1">
    <source>
        <dbReference type="Pfam" id="PF03713"/>
    </source>
</evidence>
<proteinExistence type="predicted"/>
<keyword evidence="3" id="KW-1185">Reference proteome</keyword>
<protein>
    <recommendedName>
        <fullName evidence="1">DUF305 domain-containing protein</fullName>
    </recommendedName>
</protein>
<dbReference type="EMBL" id="BAAALM010000002">
    <property type="protein sequence ID" value="GAA1191921.1"/>
    <property type="molecule type" value="Genomic_DNA"/>
</dbReference>
<accession>A0ABP4FMM6</accession>
<dbReference type="PANTHER" id="PTHR36933">
    <property type="entry name" value="SLL0788 PROTEIN"/>
    <property type="match status" value="1"/>
</dbReference>
<dbReference type="Pfam" id="PF03713">
    <property type="entry name" value="DUF305"/>
    <property type="match status" value="1"/>
</dbReference>
<feature type="domain" description="DUF305" evidence="1">
    <location>
        <begin position="11"/>
        <end position="156"/>
    </location>
</feature>
<evidence type="ECO:0000313" key="2">
    <source>
        <dbReference type="EMBL" id="GAA1191921.1"/>
    </source>
</evidence>
<gene>
    <name evidence="2" type="ORF">GCM10009675_02900</name>
</gene>
<organism evidence="2 3">
    <name type="scientific">Prauserella alba</name>
    <dbReference type="NCBI Taxonomy" id="176898"/>
    <lineage>
        <taxon>Bacteria</taxon>
        <taxon>Bacillati</taxon>
        <taxon>Actinomycetota</taxon>
        <taxon>Actinomycetes</taxon>
        <taxon>Pseudonocardiales</taxon>
        <taxon>Pseudonocardiaceae</taxon>
        <taxon>Prauserella</taxon>
    </lineage>
</organism>
<dbReference type="Proteomes" id="UP001500467">
    <property type="component" value="Unassembled WGS sequence"/>
</dbReference>
<name>A0ABP4FMM6_9PSEU</name>
<dbReference type="Gene3D" id="1.20.1260.10">
    <property type="match status" value="1"/>
</dbReference>